<evidence type="ECO:0000256" key="2">
    <source>
        <dbReference type="SAM" id="Phobius"/>
    </source>
</evidence>
<dbReference type="STRING" id="660517.SAMN04487946_104119"/>
<feature type="region of interest" description="Disordered" evidence="1">
    <location>
        <begin position="46"/>
        <end position="72"/>
    </location>
</feature>
<sequence>MAPVTLQILGGPLESVAQIAGIAGTLVLALMIVALGTLAYKQLRGDGVEWPDDKNDDDGVSPGNTDDEWDYY</sequence>
<dbReference type="OrthoDB" id="305735at2157"/>
<reference evidence="3" key="1">
    <citation type="submission" date="2016-10" db="EMBL/GenBank/DDBJ databases">
        <authorList>
            <person name="de Groot N.N."/>
        </authorList>
    </citation>
    <scope>NUCLEOTIDE SEQUENCE [LARGE SCALE GENOMIC DNA]</scope>
    <source>
        <strain evidence="3">CGMCC 1.10118</strain>
    </source>
</reference>
<name>A0A1H3FR17_9EURY</name>
<keyword evidence="2" id="KW-0472">Membrane</keyword>
<dbReference type="AlphaFoldDB" id="A0A1H3FR17"/>
<feature type="compositionally biased region" description="Acidic residues" evidence="1">
    <location>
        <begin position="54"/>
        <end position="72"/>
    </location>
</feature>
<dbReference type="RefSeq" id="WP_089766697.1">
    <property type="nucleotide sequence ID" value="NZ_FNPB01000004.1"/>
</dbReference>
<keyword evidence="2" id="KW-1133">Transmembrane helix</keyword>
<keyword evidence="2" id="KW-0812">Transmembrane</keyword>
<dbReference type="EMBL" id="FNPB01000004">
    <property type="protein sequence ID" value="SDX93305.1"/>
    <property type="molecule type" value="Genomic_DNA"/>
</dbReference>
<evidence type="ECO:0000313" key="3">
    <source>
        <dbReference type="EMBL" id="SDX93305.1"/>
    </source>
</evidence>
<evidence type="ECO:0000313" key="4">
    <source>
        <dbReference type="Proteomes" id="UP000199170"/>
    </source>
</evidence>
<proteinExistence type="predicted"/>
<protein>
    <submittedName>
        <fullName evidence="3">Uncharacterized protein</fullName>
    </submittedName>
</protein>
<keyword evidence="4" id="KW-1185">Reference proteome</keyword>
<gene>
    <name evidence="3" type="ORF">SAMN04487946_104119</name>
</gene>
<organism evidence="3 4">
    <name type="scientific">Halobellus clavatus</name>
    <dbReference type="NCBI Taxonomy" id="660517"/>
    <lineage>
        <taxon>Archaea</taxon>
        <taxon>Methanobacteriati</taxon>
        <taxon>Methanobacteriota</taxon>
        <taxon>Stenosarchaea group</taxon>
        <taxon>Halobacteria</taxon>
        <taxon>Halobacteriales</taxon>
        <taxon>Haloferacaceae</taxon>
        <taxon>Halobellus</taxon>
    </lineage>
</organism>
<accession>A0A1H3FR17</accession>
<feature type="transmembrane region" description="Helical" evidence="2">
    <location>
        <begin position="16"/>
        <end position="40"/>
    </location>
</feature>
<dbReference type="Proteomes" id="UP000199170">
    <property type="component" value="Unassembled WGS sequence"/>
</dbReference>
<evidence type="ECO:0000256" key="1">
    <source>
        <dbReference type="SAM" id="MobiDB-lite"/>
    </source>
</evidence>